<comment type="caution">
    <text evidence="16">The sequence shown here is derived from an EMBL/GenBank/DDBJ whole genome shotgun (WGS) entry which is preliminary data.</text>
</comment>
<evidence type="ECO:0000256" key="13">
    <source>
        <dbReference type="ARBA" id="ARBA00048390"/>
    </source>
</evidence>
<evidence type="ECO:0000256" key="3">
    <source>
        <dbReference type="ARBA" id="ARBA00006501"/>
    </source>
</evidence>
<evidence type="ECO:0000256" key="2">
    <source>
        <dbReference type="ARBA" id="ARBA00005073"/>
    </source>
</evidence>
<comment type="subcellular location">
    <subcellularLocation>
        <location evidence="1">Cell membrane</location>
        <topology evidence="1">Multi-pass membrane protein</topology>
    </subcellularLocation>
</comment>
<dbReference type="OrthoDB" id="5770094at2"/>
<comment type="pathway">
    <text evidence="2 14">Porphyrin-containing compound metabolism; protoporphyrin-IX biosynthesis; protoporphyrin-IX from protoporphyrinogen-IX: step 1/1.</text>
</comment>
<keyword evidence="8 14" id="KW-0479">Metal-binding</keyword>
<gene>
    <name evidence="16" type="ORF">CWE09_04255</name>
</gene>
<evidence type="ECO:0000256" key="10">
    <source>
        <dbReference type="ARBA" id="ARBA00023002"/>
    </source>
</evidence>
<evidence type="ECO:0000256" key="14">
    <source>
        <dbReference type="PIRNR" id="PIRNR004638"/>
    </source>
</evidence>
<accession>A0A432W797</accession>
<dbReference type="GO" id="GO:0070818">
    <property type="term" value="F:protoporphyrinogen oxidase activity"/>
    <property type="evidence" value="ECO:0007669"/>
    <property type="project" value="UniProtKB-UniRule"/>
</dbReference>
<feature type="transmembrane region" description="Helical" evidence="15">
    <location>
        <begin position="6"/>
        <end position="29"/>
    </location>
</feature>
<protein>
    <recommendedName>
        <fullName evidence="4 14">Protoporphyrinogen IX oxidase</fullName>
        <ecNumber evidence="14">1.3.99.-</ecNumber>
    </recommendedName>
</protein>
<evidence type="ECO:0000256" key="4">
    <source>
        <dbReference type="ARBA" id="ARBA00017504"/>
    </source>
</evidence>
<keyword evidence="11 14" id="KW-0408">Iron</keyword>
<feature type="transmembrane region" description="Helical" evidence="15">
    <location>
        <begin position="50"/>
        <end position="72"/>
    </location>
</feature>
<comment type="function">
    <text evidence="14">Catalyzes the oxidation of protoporphyrinogen IX to protoporphyrin IX.</text>
</comment>
<comment type="cofactor">
    <cofactor evidence="14">
        <name>heme b</name>
        <dbReference type="ChEBI" id="CHEBI:60344"/>
    </cofactor>
    <text evidence="14">Binds 1 heme b (iron(II)-protoporphyrin IX) group per subunit.</text>
</comment>
<keyword evidence="7 15" id="KW-0812">Transmembrane</keyword>
<comment type="catalytic activity">
    <reaction evidence="13 14">
        <text>protoporphyrinogen IX + 3 A = protoporphyrin IX + 3 AH2</text>
        <dbReference type="Rhea" id="RHEA:62000"/>
        <dbReference type="ChEBI" id="CHEBI:13193"/>
        <dbReference type="ChEBI" id="CHEBI:17499"/>
        <dbReference type="ChEBI" id="CHEBI:57306"/>
        <dbReference type="ChEBI" id="CHEBI:57307"/>
    </reaction>
</comment>
<name>A0A432W797_9GAMM</name>
<evidence type="ECO:0000256" key="1">
    <source>
        <dbReference type="ARBA" id="ARBA00004651"/>
    </source>
</evidence>
<reference evidence="16 17" key="1">
    <citation type="journal article" date="2011" name="Front. Microbiol.">
        <title>Genomic signatures of strain selection and enhancement in Bacillus atrophaeus var. globigii, a historical biowarfare simulant.</title>
        <authorList>
            <person name="Gibbons H.S."/>
            <person name="Broomall S.M."/>
            <person name="McNew L.A."/>
            <person name="Daligault H."/>
            <person name="Chapman C."/>
            <person name="Bruce D."/>
            <person name="Karavis M."/>
            <person name="Krepps M."/>
            <person name="McGregor P.A."/>
            <person name="Hong C."/>
            <person name="Park K.H."/>
            <person name="Akmal A."/>
            <person name="Feldman A."/>
            <person name="Lin J.S."/>
            <person name="Chang W.E."/>
            <person name="Higgs B.W."/>
            <person name="Demirev P."/>
            <person name="Lindquist J."/>
            <person name="Liem A."/>
            <person name="Fochler E."/>
            <person name="Read T.D."/>
            <person name="Tapia R."/>
            <person name="Johnson S."/>
            <person name="Bishop-Lilly K.A."/>
            <person name="Detter C."/>
            <person name="Han C."/>
            <person name="Sozhamannan S."/>
            <person name="Rosenzweig C.N."/>
            <person name="Skowronski E.W."/>
        </authorList>
    </citation>
    <scope>NUCLEOTIDE SEQUENCE [LARGE SCALE GENOMIC DNA]</scope>
    <source>
        <strain evidence="16 17">MLST1</strain>
    </source>
</reference>
<keyword evidence="9 15" id="KW-1133">Transmembrane helix</keyword>
<keyword evidence="6 14" id="KW-0349">Heme</keyword>
<dbReference type="Proteomes" id="UP000288293">
    <property type="component" value="Unassembled WGS sequence"/>
</dbReference>
<dbReference type="GO" id="GO:0006782">
    <property type="term" value="P:protoporphyrinogen IX biosynthetic process"/>
    <property type="evidence" value="ECO:0007669"/>
    <property type="project" value="UniProtKB-UniRule"/>
</dbReference>
<dbReference type="RefSeq" id="WP_126802763.1">
    <property type="nucleotide sequence ID" value="NZ_PIPL01000001.1"/>
</dbReference>
<keyword evidence="12 14" id="KW-0472">Membrane</keyword>
<proteinExistence type="inferred from homology"/>
<dbReference type="PIRSF" id="PIRSF004638">
    <property type="entry name" value="UCP004638"/>
    <property type="match status" value="1"/>
</dbReference>
<keyword evidence="17" id="KW-1185">Reference proteome</keyword>
<evidence type="ECO:0000256" key="12">
    <source>
        <dbReference type="ARBA" id="ARBA00023136"/>
    </source>
</evidence>
<evidence type="ECO:0000256" key="6">
    <source>
        <dbReference type="ARBA" id="ARBA00022617"/>
    </source>
</evidence>
<dbReference type="EMBL" id="PIPL01000001">
    <property type="protein sequence ID" value="RUO25945.1"/>
    <property type="molecule type" value="Genomic_DNA"/>
</dbReference>
<dbReference type="InterPro" id="IPR005265">
    <property type="entry name" value="HemJ-like"/>
</dbReference>
<evidence type="ECO:0000256" key="11">
    <source>
        <dbReference type="ARBA" id="ARBA00023004"/>
    </source>
</evidence>
<dbReference type="EC" id="1.3.99.-" evidence="14"/>
<evidence type="ECO:0000313" key="17">
    <source>
        <dbReference type="Proteomes" id="UP000288293"/>
    </source>
</evidence>
<feature type="transmembrane region" description="Helical" evidence="15">
    <location>
        <begin position="78"/>
        <end position="102"/>
    </location>
</feature>
<evidence type="ECO:0000256" key="15">
    <source>
        <dbReference type="SAM" id="Phobius"/>
    </source>
</evidence>
<keyword evidence="10" id="KW-0560">Oxidoreductase</keyword>
<dbReference type="PANTHER" id="PTHR40255:SF1">
    <property type="entry name" value="PROTOPORPHYRINOGEN IX OXIDASE"/>
    <property type="match status" value="1"/>
</dbReference>
<dbReference type="Pfam" id="PF03653">
    <property type="entry name" value="UPF0093"/>
    <property type="match status" value="1"/>
</dbReference>
<sequence length="148" mass="16264">MIWLLSLHIMALSIWSAGALYVPAVLAGAGKEVNEFSRTPIGQDSIPRFVYTHIATPAALIAIIAGSLVFLVNNSIEFWLIAKLTLVAMLAAAHACMGLLIIRVERQQFKFVSALSWIFIVFLLIILTLIIWLVLAKPGVPEVLPWSL</sequence>
<dbReference type="GO" id="GO:0046872">
    <property type="term" value="F:metal ion binding"/>
    <property type="evidence" value="ECO:0007669"/>
    <property type="project" value="UniProtKB-UniRule"/>
</dbReference>
<dbReference type="AlphaFoldDB" id="A0A432W797"/>
<comment type="similarity">
    <text evidence="3 14">Belongs to the HemJ family.</text>
</comment>
<feature type="transmembrane region" description="Helical" evidence="15">
    <location>
        <begin position="114"/>
        <end position="135"/>
    </location>
</feature>
<evidence type="ECO:0000256" key="8">
    <source>
        <dbReference type="ARBA" id="ARBA00022723"/>
    </source>
</evidence>
<evidence type="ECO:0000256" key="7">
    <source>
        <dbReference type="ARBA" id="ARBA00022692"/>
    </source>
</evidence>
<evidence type="ECO:0000256" key="5">
    <source>
        <dbReference type="ARBA" id="ARBA00022475"/>
    </source>
</evidence>
<dbReference type="GO" id="GO:0005886">
    <property type="term" value="C:plasma membrane"/>
    <property type="evidence" value="ECO:0007669"/>
    <property type="project" value="UniProtKB-SubCell"/>
</dbReference>
<evidence type="ECO:0000313" key="16">
    <source>
        <dbReference type="EMBL" id="RUO25945.1"/>
    </source>
</evidence>
<keyword evidence="5 14" id="KW-1003">Cell membrane</keyword>
<dbReference type="PANTHER" id="PTHR40255">
    <property type="entry name" value="UPF0093 MEMBRANE PROTEIN SLR1790"/>
    <property type="match status" value="1"/>
</dbReference>
<organism evidence="16 17">
    <name type="scientific">Aliidiomarina minuta</name>
    <dbReference type="NCBI Taxonomy" id="880057"/>
    <lineage>
        <taxon>Bacteria</taxon>
        <taxon>Pseudomonadati</taxon>
        <taxon>Pseudomonadota</taxon>
        <taxon>Gammaproteobacteria</taxon>
        <taxon>Alteromonadales</taxon>
        <taxon>Idiomarinaceae</taxon>
        <taxon>Aliidiomarina</taxon>
    </lineage>
</organism>
<evidence type="ECO:0000256" key="9">
    <source>
        <dbReference type="ARBA" id="ARBA00022989"/>
    </source>
</evidence>
<dbReference type="UniPathway" id="UPA00251">
    <property type="reaction ID" value="UER00324"/>
</dbReference>